<protein>
    <submittedName>
        <fullName evidence="6">Metallophosphoesterase</fullName>
    </submittedName>
</protein>
<accession>A0A5M6IC52</accession>
<dbReference type="EMBL" id="VWPJ01000010">
    <property type="protein sequence ID" value="KAA5605329.1"/>
    <property type="molecule type" value="Genomic_DNA"/>
</dbReference>
<organism evidence="6 7">
    <name type="scientific">Roseospira marina</name>
    <dbReference type="NCBI Taxonomy" id="140057"/>
    <lineage>
        <taxon>Bacteria</taxon>
        <taxon>Pseudomonadati</taxon>
        <taxon>Pseudomonadota</taxon>
        <taxon>Alphaproteobacteria</taxon>
        <taxon>Rhodospirillales</taxon>
        <taxon>Rhodospirillaceae</taxon>
        <taxon>Roseospira</taxon>
    </lineage>
</organism>
<comment type="similarity">
    <text evidence="4">Belongs to the cyclic nucleotide phosphodiesterase class-III family.</text>
</comment>
<feature type="domain" description="Calcineurin-like phosphoesterase" evidence="5">
    <location>
        <begin position="3"/>
        <end position="194"/>
    </location>
</feature>
<keyword evidence="3" id="KW-0408">Iron</keyword>
<dbReference type="GO" id="GO:0016787">
    <property type="term" value="F:hydrolase activity"/>
    <property type="evidence" value="ECO:0007669"/>
    <property type="project" value="UniProtKB-KW"/>
</dbReference>
<proteinExistence type="inferred from homology"/>
<comment type="caution">
    <text evidence="6">The sequence shown here is derived from an EMBL/GenBank/DDBJ whole genome shotgun (WGS) entry which is preliminary data.</text>
</comment>
<evidence type="ECO:0000259" key="5">
    <source>
        <dbReference type="Pfam" id="PF00149"/>
    </source>
</evidence>
<evidence type="ECO:0000256" key="4">
    <source>
        <dbReference type="ARBA" id="ARBA00025742"/>
    </source>
</evidence>
<dbReference type="OrthoDB" id="9794568at2"/>
<dbReference type="PANTHER" id="PTHR42988:SF2">
    <property type="entry name" value="CYCLIC NUCLEOTIDE PHOSPHODIESTERASE CBUA0032-RELATED"/>
    <property type="match status" value="1"/>
</dbReference>
<dbReference type="Gene3D" id="3.60.21.10">
    <property type="match status" value="1"/>
</dbReference>
<evidence type="ECO:0000313" key="6">
    <source>
        <dbReference type="EMBL" id="KAA5605329.1"/>
    </source>
</evidence>
<evidence type="ECO:0000256" key="3">
    <source>
        <dbReference type="ARBA" id="ARBA00023004"/>
    </source>
</evidence>
<evidence type="ECO:0000256" key="1">
    <source>
        <dbReference type="ARBA" id="ARBA00022723"/>
    </source>
</evidence>
<dbReference type="GO" id="GO:0046872">
    <property type="term" value="F:metal ion binding"/>
    <property type="evidence" value="ECO:0007669"/>
    <property type="project" value="UniProtKB-KW"/>
</dbReference>
<dbReference type="InterPro" id="IPR050884">
    <property type="entry name" value="CNP_phosphodiesterase-III"/>
</dbReference>
<keyword evidence="1" id="KW-0479">Metal-binding</keyword>
<name>A0A5M6IC52_9PROT</name>
<evidence type="ECO:0000313" key="7">
    <source>
        <dbReference type="Proteomes" id="UP000324065"/>
    </source>
</evidence>
<dbReference type="SUPFAM" id="SSF56300">
    <property type="entry name" value="Metallo-dependent phosphatases"/>
    <property type="match status" value="1"/>
</dbReference>
<dbReference type="RefSeq" id="WP_150062709.1">
    <property type="nucleotide sequence ID" value="NZ_JACHII010000008.1"/>
</dbReference>
<dbReference type="InterPro" id="IPR004843">
    <property type="entry name" value="Calcineurin-like_PHP"/>
</dbReference>
<evidence type="ECO:0000256" key="2">
    <source>
        <dbReference type="ARBA" id="ARBA00022801"/>
    </source>
</evidence>
<keyword evidence="7" id="KW-1185">Reference proteome</keyword>
<dbReference type="Pfam" id="PF00149">
    <property type="entry name" value="Metallophos"/>
    <property type="match status" value="1"/>
</dbReference>
<dbReference type="PANTHER" id="PTHR42988">
    <property type="entry name" value="PHOSPHOHYDROLASE"/>
    <property type="match status" value="1"/>
</dbReference>
<dbReference type="Proteomes" id="UP000324065">
    <property type="component" value="Unassembled WGS sequence"/>
</dbReference>
<keyword evidence="2" id="KW-0378">Hydrolase</keyword>
<gene>
    <name evidence="6" type="ORF">F1188_12270</name>
</gene>
<dbReference type="AlphaFoldDB" id="A0A5M6IC52"/>
<reference evidence="6 7" key="1">
    <citation type="submission" date="2019-09" db="EMBL/GenBank/DDBJ databases">
        <title>Genome sequence of Roseospira marina, one of the more divergent members of the non-sulfur purple photosynthetic bacterial family, the Rhodospirillaceae.</title>
        <authorList>
            <person name="Meyer T."/>
            <person name="Kyndt J."/>
        </authorList>
    </citation>
    <scope>NUCLEOTIDE SEQUENCE [LARGE SCALE GENOMIC DNA]</scope>
    <source>
        <strain evidence="6 7">DSM 15113</strain>
    </source>
</reference>
<dbReference type="InterPro" id="IPR029052">
    <property type="entry name" value="Metallo-depent_PP-like"/>
</dbReference>
<sequence>MRTLAHVSDLHFGRIDPDVVAALEADLIAQDPDLVVVSGDLTQRGRHHEFLAARAFLDRLARPVLVVPGNHDVPAFNLMSRFLRPYGRFSRHISSDLSPVVADDVMAVLGLNSARRLVRHWNWALGSLNRRQLARAARDLAAHGEGRVRVIVTHHPAVLPPAHRDGPMLFHAERALGAFAAARVDLLLSGHLHRTHADLVTVPTPGSASPPWPMVVAQAGSATSTRLRDESNGYNVVTLDTQPPRIAVATRAWTGAGFESVAMRAFARDDGRWTQAA</sequence>